<evidence type="ECO:0008006" key="3">
    <source>
        <dbReference type="Google" id="ProtNLM"/>
    </source>
</evidence>
<evidence type="ECO:0000313" key="1">
    <source>
        <dbReference type="EMBL" id="MST97341.1"/>
    </source>
</evidence>
<proteinExistence type="predicted"/>
<dbReference type="SUPFAM" id="SSF53649">
    <property type="entry name" value="Alkaline phosphatase-like"/>
    <property type="match status" value="1"/>
</dbReference>
<dbReference type="RefSeq" id="WP_154418227.1">
    <property type="nucleotide sequence ID" value="NZ_VUNS01000009.1"/>
</dbReference>
<comment type="caution">
    <text evidence="1">The sequence shown here is derived from an EMBL/GenBank/DDBJ whole genome shotgun (WGS) entry which is preliminary data.</text>
</comment>
<reference evidence="1 2" key="1">
    <citation type="submission" date="2019-08" db="EMBL/GenBank/DDBJ databases">
        <title>In-depth cultivation of the pig gut microbiome towards novel bacterial diversity and tailored functional studies.</title>
        <authorList>
            <person name="Wylensek D."/>
            <person name="Hitch T.C.A."/>
            <person name="Clavel T."/>
        </authorList>
    </citation>
    <scope>NUCLEOTIDE SEQUENCE [LARGE SCALE GENOMIC DNA]</scope>
    <source>
        <strain evidence="1 2">BBE-744-WT-12</strain>
    </source>
</reference>
<keyword evidence="2" id="KW-1185">Reference proteome</keyword>
<dbReference type="EMBL" id="VUNS01000009">
    <property type="protein sequence ID" value="MST97341.1"/>
    <property type="molecule type" value="Genomic_DNA"/>
</dbReference>
<dbReference type="InterPro" id="IPR017850">
    <property type="entry name" value="Alkaline_phosphatase_core_sf"/>
</dbReference>
<organism evidence="1 2">
    <name type="scientific">Victivallis lenta</name>
    <dbReference type="NCBI Taxonomy" id="2606640"/>
    <lineage>
        <taxon>Bacteria</taxon>
        <taxon>Pseudomonadati</taxon>
        <taxon>Lentisphaerota</taxon>
        <taxon>Lentisphaeria</taxon>
        <taxon>Victivallales</taxon>
        <taxon>Victivallaceae</taxon>
        <taxon>Victivallis</taxon>
    </lineage>
</organism>
<gene>
    <name evidence="1" type="ORF">FYJ85_09835</name>
</gene>
<sequence>MKDAIEVFLFIDALGWELVQSTGFLSRELPERRCIRMQFGYSCSAIPTILSGRTPAEHGHLCLFCYDPPHSPFRLLGALHPLLRPRSFWERGRVRNVLSRLVKKLYGFTGYFQLYRMPLDRIGLMDYCEKRNLFAAKGMGEAGNLYDLLAASGLGFHISDWRSSDAENLAEACRLTEAEACDFLFVYTAELDGLEHECVGRPEIIRRKLAFYEERVARLLETGRAHARNFRLTVISDHGMTPLAGTADLRAAVEKSGLRFGEDYAACYDSTMLRVHFLKPGAKQALCDALAPFAGSGRWLTEEEERGYGIYRADRRFGDAIFLMNPGIQIVPSDMGGKALNGMHGFDPADRDSAAAILSNTPLPDDVTQVADYFRLMKHRIGQLAEARR</sequence>
<dbReference type="InterPro" id="IPR002591">
    <property type="entry name" value="Phosphodiest/P_Trfase"/>
</dbReference>
<dbReference type="Pfam" id="PF01663">
    <property type="entry name" value="Phosphodiest"/>
    <property type="match status" value="1"/>
</dbReference>
<name>A0A844G3Z3_9BACT</name>
<dbReference type="Gene3D" id="3.40.720.10">
    <property type="entry name" value="Alkaline Phosphatase, subunit A"/>
    <property type="match status" value="1"/>
</dbReference>
<dbReference type="AlphaFoldDB" id="A0A844G3Z3"/>
<evidence type="ECO:0000313" key="2">
    <source>
        <dbReference type="Proteomes" id="UP000435649"/>
    </source>
</evidence>
<protein>
    <recommendedName>
        <fullName evidence="3">AlkP superfamily pyrophosphatase or phosphodiesterase</fullName>
    </recommendedName>
</protein>
<dbReference type="Proteomes" id="UP000435649">
    <property type="component" value="Unassembled WGS sequence"/>
</dbReference>
<accession>A0A844G3Z3</accession>